<dbReference type="Gene3D" id="3.30.70.100">
    <property type="match status" value="1"/>
</dbReference>
<keyword evidence="12" id="KW-1185">Reference proteome</keyword>
<dbReference type="InterPro" id="IPR011014">
    <property type="entry name" value="MscS_channel_TM-2"/>
</dbReference>
<feature type="domain" description="Mechanosensitive ion channel MscS" evidence="8">
    <location>
        <begin position="587"/>
        <end position="652"/>
    </location>
</feature>
<dbReference type="InterPro" id="IPR011066">
    <property type="entry name" value="MscS_channel_C_sf"/>
</dbReference>
<evidence type="ECO:0000259" key="9">
    <source>
        <dbReference type="Pfam" id="PF21082"/>
    </source>
</evidence>
<dbReference type="InterPro" id="IPR023408">
    <property type="entry name" value="MscS_beta-dom_sf"/>
</dbReference>
<feature type="transmembrane region" description="Helical" evidence="7">
    <location>
        <begin position="298"/>
        <end position="318"/>
    </location>
</feature>
<sequence>MHLAAFGSILSIFHGRLKGADTGADTGALKRSAHLRFCGILLAALVVLAGIGASHSQAQGIPGLFSKMAAKSEAPATAATPTEAPVAVAEADMEEMTDLYLDRGLAARDAARNIFAIAPDLPGSVGEMLRAKGDNGTLDWIGTTLFVTAIGFAIGGFFMRLVGKWGLRQFDNLLRRDNRHRSDRIAYLFLRAVAMLISIVAFVVVSGAVLLALSRGPAVAHQSAMILLGVAALFLVVRVVYMGLLSPYDARARMVRLSDQEAGSLYRALLFGTAVTGLFFALTTLMSRLGLEPDALKLTQVASAFACSMILVWIVIAFRSPVRALIEGEAGAQAPMWRRLLAKGWHFIAAGYFIAAFLISSVRILLSLPSATGLVIAPIEALLVTGIAYGIFVLIIDRLLLPRLDTELSETGIAQDIRRAEQTEGADEDPAATIAQARALAEDREAQRAPFRNLLDHGAGILAGFVGLEVLLKSWSGAAGKESLLEEFSDVLLVAFLGYMAYRAVEIAIDRHINSSEKGDGHNDEQEIGGAGESRIATLLPIFRNFLLITIVVIAGMVALSQMGVNIGPLFAGAGVVGLAVGFGAQTLIRDIFSGAFYLIDDAFRKGEYIDIGRAKGVVEKISIRSMQLRHHRGALTTVPFGEIQRVENYSRDWAIMKLAFRVTYDTDVELMRKIVKKFGQQLLDDPYYGPMFLQPLKSQGIMSMEDSAMVARVKFTTRPGKQFELRKVVYAGLQDLFEKNGIKFAHRQVTVRVADVDGALTPEQRAAAGGAAVRAIEEEEANPQA</sequence>
<dbReference type="SUPFAM" id="SSF82861">
    <property type="entry name" value="Mechanosensitive channel protein MscS (YggB), transmembrane region"/>
    <property type="match status" value="1"/>
</dbReference>
<evidence type="ECO:0000259" key="8">
    <source>
        <dbReference type="Pfam" id="PF00924"/>
    </source>
</evidence>
<dbReference type="Gene3D" id="2.30.30.60">
    <property type="match status" value="1"/>
</dbReference>
<dbReference type="Gene3D" id="1.10.287.1260">
    <property type="match status" value="1"/>
</dbReference>
<dbReference type="PANTHER" id="PTHR30460:SF0">
    <property type="entry name" value="MODERATE CONDUCTANCE MECHANOSENSITIVE CHANNEL YBIO"/>
    <property type="match status" value="1"/>
</dbReference>
<reference evidence="11 12" key="1">
    <citation type="submission" date="2016-11" db="EMBL/GenBank/DDBJ databases">
        <authorList>
            <person name="Jaros S."/>
            <person name="Januszkiewicz K."/>
            <person name="Wedrychowicz H."/>
        </authorList>
    </citation>
    <scope>NUCLEOTIDE SEQUENCE [LARGE SCALE GENOMIC DNA]</scope>
    <source>
        <strain evidence="11 12">DSM 22153</strain>
    </source>
</reference>
<dbReference type="GO" id="GO:0005886">
    <property type="term" value="C:plasma membrane"/>
    <property type="evidence" value="ECO:0007669"/>
    <property type="project" value="UniProtKB-SubCell"/>
</dbReference>
<feature type="transmembrane region" description="Helical" evidence="7">
    <location>
        <begin position="265"/>
        <end position="286"/>
    </location>
</feature>
<evidence type="ECO:0000313" key="12">
    <source>
        <dbReference type="Proteomes" id="UP000186002"/>
    </source>
</evidence>
<name>A0A1M7H811_9HYPH</name>
<feature type="transmembrane region" description="Helical" evidence="7">
    <location>
        <begin position="567"/>
        <end position="589"/>
    </location>
</feature>
<evidence type="ECO:0000256" key="5">
    <source>
        <dbReference type="ARBA" id="ARBA00022989"/>
    </source>
</evidence>
<accession>A0A1M7H811</accession>
<comment type="similarity">
    <text evidence="2">Belongs to the MscS (TC 1.A.23) family.</text>
</comment>
<keyword evidence="3" id="KW-1003">Cell membrane</keyword>
<feature type="domain" description="Mechanosensitive ion channel transmembrane helices 2/3" evidence="10">
    <location>
        <begin position="546"/>
        <end position="586"/>
    </location>
</feature>
<evidence type="ECO:0000256" key="2">
    <source>
        <dbReference type="ARBA" id="ARBA00008017"/>
    </source>
</evidence>
<feature type="transmembrane region" description="Helical" evidence="7">
    <location>
        <begin position="37"/>
        <end position="58"/>
    </location>
</feature>
<dbReference type="EMBL" id="FRBW01000002">
    <property type="protein sequence ID" value="SHM24595.1"/>
    <property type="molecule type" value="Genomic_DNA"/>
</dbReference>
<dbReference type="Pfam" id="PF21082">
    <property type="entry name" value="MS_channel_3rd"/>
    <property type="match status" value="1"/>
</dbReference>
<dbReference type="InterPro" id="IPR010920">
    <property type="entry name" value="LSM_dom_sf"/>
</dbReference>
<comment type="subcellular location">
    <subcellularLocation>
        <location evidence="1">Cell membrane</location>
        <topology evidence="1">Multi-pass membrane protein</topology>
    </subcellularLocation>
</comment>
<dbReference type="GO" id="GO:0008381">
    <property type="term" value="F:mechanosensitive monoatomic ion channel activity"/>
    <property type="evidence" value="ECO:0007669"/>
    <property type="project" value="InterPro"/>
</dbReference>
<protein>
    <submittedName>
        <fullName evidence="11">Small-conductance mechanosensitive channel</fullName>
    </submittedName>
</protein>
<dbReference type="Pfam" id="PF00924">
    <property type="entry name" value="MS_channel_2nd"/>
    <property type="match status" value="1"/>
</dbReference>
<evidence type="ECO:0000256" key="7">
    <source>
        <dbReference type="SAM" id="Phobius"/>
    </source>
</evidence>
<feature type="transmembrane region" description="Helical" evidence="7">
    <location>
        <begin position="184"/>
        <end position="212"/>
    </location>
</feature>
<keyword evidence="6 7" id="KW-0472">Membrane</keyword>
<dbReference type="InterPro" id="IPR045276">
    <property type="entry name" value="YbiO_bact"/>
</dbReference>
<dbReference type="PANTHER" id="PTHR30460">
    <property type="entry name" value="MODERATE CONDUCTANCE MECHANOSENSITIVE CHANNEL YBIO"/>
    <property type="match status" value="1"/>
</dbReference>
<feature type="transmembrane region" description="Helical" evidence="7">
    <location>
        <begin position="140"/>
        <end position="163"/>
    </location>
</feature>
<keyword evidence="5 7" id="KW-1133">Transmembrane helix</keyword>
<dbReference type="InterPro" id="IPR049278">
    <property type="entry name" value="MS_channel_C"/>
</dbReference>
<evidence type="ECO:0000256" key="1">
    <source>
        <dbReference type="ARBA" id="ARBA00004651"/>
    </source>
</evidence>
<dbReference type="SUPFAM" id="SSF50182">
    <property type="entry name" value="Sm-like ribonucleoproteins"/>
    <property type="match status" value="1"/>
</dbReference>
<feature type="transmembrane region" description="Helical" evidence="7">
    <location>
        <begin position="224"/>
        <end position="244"/>
    </location>
</feature>
<evidence type="ECO:0000256" key="6">
    <source>
        <dbReference type="ARBA" id="ARBA00023136"/>
    </source>
</evidence>
<dbReference type="InterPro" id="IPR049142">
    <property type="entry name" value="MS_channel_1st"/>
</dbReference>
<dbReference type="InterPro" id="IPR006685">
    <property type="entry name" value="MscS_channel_2nd"/>
</dbReference>
<evidence type="ECO:0000256" key="3">
    <source>
        <dbReference type="ARBA" id="ARBA00022475"/>
    </source>
</evidence>
<dbReference type="Proteomes" id="UP000186002">
    <property type="component" value="Unassembled WGS sequence"/>
</dbReference>
<feature type="transmembrane region" description="Helical" evidence="7">
    <location>
        <begin position="542"/>
        <end position="561"/>
    </location>
</feature>
<gene>
    <name evidence="11" type="ORF">SAMN05444272_2135</name>
</gene>
<dbReference type="SUPFAM" id="SSF82689">
    <property type="entry name" value="Mechanosensitive channel protein MscS (YggB), C-terminal domain"/>
    <property type="match status" value="1"/>
</dbReference>
<dbReference type="STRING" id="735517.SAMN05444272_2135"/>
<evidence type="ECO:0000256" key="4">
    <source>
        <dbReference type="ARBA" id="ARBA00022692"/>
    </source>
</evidence>
<dbReference type="AlphaFoldDB" id="A0A1M7H811"/>
<organism evidence="11 12">
    <name type="scientific">Roseibium suaedae</name>
    <dbReference type="NCBI Taxonomy" id="735517"/>
    <lineage>
        <taxon>Bacteria</taxon>
        <taxon>Pseudomonadati</taxon>
        <taxon>Pseudomonadota</taxon>
        <taxon>Alphaproteobacteria</taxon>
        <taxon>Hyphomicrobiales</taxon>
        <taxon>Stappiaceae</taxon>
        <taxon>Roseibium</taxon>
    </lineage>
</organism>
<feature type="transmembrane region" description="Helical" evidence="7">
    <location>
        <begin position="372"/>
        <end position="396"/>
    </location>
</feature>
<evidence type="ECO:0000313" key="11">
    <source>
        <dbReference type="EMBL" id="SHM24595.1"/>
    </source>
</evidence>
<keyword evidence="4 7" id="KW-0812">Transmembrane</keyword>
<evidence type="ECO:0000259" key="10">
    <source>
        <dbReference type="Pfam" id="PF21088"/>
    </source>
</evidence>
<feature type="domain" description="Mechanosensitive ion channel MscS C-terminal" evidence="9">
    <location>
        <begin position="659"/>
        <end position="745"/>
    </location>
</feature>
<feature type="transmembrane region" description="Helical" evidence="7">
    <location>
        <begin position="345"/>
        <end position="366"/>
    </location>
</feature>
<dbReference type="Pfam" id="PF21088">
    <property type="entry name" value="MS_channel_1st"/>
    <property type="match status" value="1"/>
</dbReference>
<proteinExistence type="inferred from homology"/>